<dbReference type="FunCoup" id="D3B291">
    <property type="interactions" value="163"/>
</dbReference>
<protein>
    <submittedName>
        <fullName evidence="2">WD40 repeat-containing protein</fullName>
    </submittedName>
</protein>
<dbReference type="AlphaFoldDB" id="D3B291"/>
<evidence type="ECO:0000313" key="2">
    <source>
        <dbReference type="EMBL" id="EFA84466.1"/>
    </source>
</evidence>
<dbReference type="SUPFAM" id="SSF50978">
    <property type="entry name" value="WD40 repeat-like"/>
    <property type="match status" value="1"/>
</dbReference>
<keyword evidence="3" id="KW-1185">Reference proteome</keyword>
<dbReference type="InterPro" id="IPR036322">
    <property type="entry name" value="WD40_repeat_dom_sf"/>
</dbReference>
<dbReference type="Proteomes" id="UP000001396">
    <property type="component" value="Unassembled WGS sequence"/>
</dbReference>
<dbReference type="SMART" id="SM00320">
    <property type="entry name" value="WD40"/>
    <property type="match status" value="4"/>
</dbReference>
<evidence type="ECO:0000313" key="3">
    <source>
        <dbReference type="Proteomes" id="UP000001396"/>
    </source>
</evidence>
<dbReference type="InterPro" id="IPR057403">
    <property type="entry name" value="Beta-prop_Aladin"/>
</dbReference>
<gene>
    <name evidence="2" type="ORF">PPL_02500</name>
</gene>
<comment type="caution">
    <text evidence="2">The sequence shown here is derived from an EMBL/GenBank/DDBJ whole genome shotgun (WGS) entry which is preliminary data.</text>
</comment>
<dbReference type="OMA" id="WRPLCAF"/>
<dbReference type="InterPro" id="IPR015943">
    <property type="entry name" value="WD40/YVTN_repeat-like_dom_sf"/>
</dbReference>
<dbReference type="STRING" id="670386.D3B291"/>
<feature type="domain" description="Aladin seven-bladed propeller" evidence="1">
    <location>
        <begin position="117"/>
        <end position="459"/>
    </location>
</feature>
<sequence length="472" mass="54141">MFEQAHCFERYVKTVADENSIVYGEYLSKLDPVESEQQLPYELQLEKKYFNDINVGNDEQRRRSYQDVMRSPNKDEIPLYVEPLMNLQSFVNGMIEWLNDNLSNMTMSINSSSGSKSSSSSSANSQVKSMCWHPQQRILAVCNQHDIISLYYFNSNQQQHQQQLDIDYTIYQPLTLWTEHQTNVTDIQWKPHTPYTLAVATENGIILWEIDINELKTPNSARQQSNNNSRTNATVLCHPYFKPTTLSWSSNGLYLASGSNQLYSIVLWDVASRVPTLLPRYGGNTLLSYSPISNEFLLSASRENFRIFDTSKWDYNNKQWNQSFNYVSCAWTPAGDYLAISYNDQINFIQCKNKALETSGDLVYVEKTTTYKAYQNNTEVYVGGHIKKIAISPDGNRLAVIFLRNRSSNDNDTLVALYRLKTTPNLSLTPRGFLKKRNQPIQSISFVPNYSKGSLLSVVSTLLLDNCNNKFV</sequence>
<dbReference type="RefSeq" id="XP_020436580.1">
    <property type="nucleotide sequence ID" value="XM_020573485.1"/>
</dbReference>
<dbReference type="GO" id="GO:0006913">
    <property type="term" value="P:nucleocytoplasmic transport"/>
    <property type="evidence" value="ECO:0007669"/>
    <property type="project" value="TreeGrafter"/>
</dbReference>
<dbReference type="InParanoid" id="D3B291"/>
<dbReference type="GeneID" id="31358025"/>
<dbReference type="Pfam" id="PF25460">
    <property type="entry name" value="Beta-prop_Aladin"/>
    <property type="match status" value="1"/>
</dbReference>
<dbReference type="InterPro" id="IPR045139">
    <property type="entry name" value="Aladin"/>
</dbReference>
<dbReference type="PANTHER" id="PTHR14494:SF0">
    <property type="entry name" value="ALADIN"/>
    <property type="match status" value="1"/>
</dbReference>
<dbReference type="InterPro" id="IPR001680">
    <property type="entry name" value="WD40_rpt"/>
</dbReference>
<dbReference type="Gene3D" id="2.130.10.10">
    <property type="entry name" value="YVTN repeat-like/Quinoprotein amine dehydrogenase"/>
    <property type="match status" value="2"/>
</dbReference>
<dbReference type="EMBL" id="ADBJ01000009">
    <property type="protein sequence ID" value="EFA84466.1"/>
    <property type="molecule type" value="Genomic_DNA"/>
</dbReference>
<accession>D3B291</accession>
<name>D3B291_HETP5</name>
<reference evidence="2 3" key="1">
    <citation type="journal article" date="2011" name="Genome Res.">
        <title>Phylogeny-wide analysis of social amoeba genomes highlights ancient origins for complex intercellular communication.</title>
        <authorList>
            <person name="Heidel A.J."/>
            <person name="Lawal H.M."/>
            <person name="Felder M."/>
            <person name="Schilde C."/>
            <person name="Helps N.R."/>
            <person name="Tunggal B."/>
            <person name="Rivero F."/>
            <person name="John U."/>
            <person name="Schleicher M."/>
            <person name="Eichinger L."/>
            <person name="Platzer M."/>
            <person name="Noegel A.A."/>
            <person name="Schaap P."/>
            <person name="Gloeckner G."/>
        </authorList>
    </citation>
    <scope>NUCLEOTIDE SEQUENCE [LARGE SCALE GENOMIC DNA]</scope>
    <source>
        <strain evidence="3">ATCC 26659 / Pp 5 / PN500</strain>
    </source>
</reference>
<dbReference type="GO" id="GO:0005643">
    <property type="term" value="C:nuclear pore"/>
    <property type="evidence" value="ECO:0007669"/>
    <property type="project" value="TreeGrafter"/>
</dbReference>
<proteinExistence type="predicted"/>
<dbReference type="PANTHER" id="PTHR14494">
    <property type="entry name" value="ALADIN/ADRACALIN/AAAS"/>
    <property type="match status" value="1"/>
</dbReference>
<organism evidence="2 3">
    <name type="scientific">Heterostelium pallidum (strain ATCC 26659 / Pp 5 / PN500)</name>
    <name type="common">Cellular slime mold</name>
    <name type="synonym">Polysphondylium pallidum</name>
    <dbReference type="NCBI Taxonomy" id="670386"/>
    <lineage>
        <taxon>Eukaryota</taxon>
        <taxon>Amoebozoa</taxon>
        <taxon>Evosea</taxon>
        <taxon>Eumycetozoa</taxon>
        <taxon>Dictyostelia</taxon>
        <taxon>Acytosteliales</taxon>
        <taxon>Acytosteliaceae</taxon>
        <taxon>Heterostelium</taxon>
    </lineage>
</organism>
<evidence type="ECO:0000259" key="1">
    <source>
        <dbReference type="Pfam" id="PF25460"/>
    </source>
</evidence>